<sequence>NWSKDMAKITFGELLKLAKEMGVGSSEYDESETWKLKTPTPTPSSDPSTTTWEVLTIPKKSGRKTRKMPENKHDIDLKGWNLFRAAEENRKATYRNEGRKFYFLGREARTSLDIARALLEHGADVNATDEEGDTPLHHVPLYIDNPLDVVRLLLEHGAEVNGKNAIGSTPLHTAAWKDSLDVARLLIEKGAEVDAKDEFGTPLYLAAQEGSLDVARLLIDSGAEVDARTKLASAAGRTPLHVAAWKDFLDVARLLIEKGAEVDAKNKYDAT</sequence>
<dbReference type="Gene3D" id="1.25.40.20">
    <property type="entry name" value="Ankyrin repeat-containing domain"/>
    <property type="match status" value="3"/>
</dbReference>
<dbReference type="SMART" id="SM00248">
    <property type="entry name" value="ANK"/>
    <property type="match status" value="5"/>
</dbReference>
<dbReference type="PANTHER" id="PTHR24173">
    <property type="entry name" value="ANKYRIN REPEAT CONTAINING"/>
    <property type="match status" value="1"/>
</dbReference>
<evidence type="ECO:0000256" key="3">
    <source>
        <dbReference type="SAM" id="MobiDB-lite"/>
    </source>
</evidence>
<dbReference type="AlphaFoldDB" id="A0A382XEF8"/>
<dbReference type="Pfam" id="PF12796">
    <property type="entry name" value="Ank_2"/>
    <property type="match status" value="2"/>
</dbReference>
<dbReference type="PROSITE" id="PS50088">
    <property type="entry name" value="ANK_REPEAT"/>
    <property type="match status" value="4"/>
</dbReference>
<proteinExistence type="predicted"/>
<evidence type="ECO:0000313" key="4">
    <source>
        <dbReference type="EMBL" id="SVD69219.1"/>
    </source>
</evidence>
<dbReference type="InterPro" id="IPR036770">
    <property type="entry name" value="Ankyrin_rpt-contain_sf"/>
</dbReference>
<dbReference type="InterPro" id="IPR002110">
    <property type="entry name" value="Ankyrin_rpt"/>
</dbReference>
<dbReference type="EMBL" id="UINC01166976">
    <property type="protein sequence ID" value="SVD69219.1"/>
    <property type="molecule type" value="Genomic_DNA"/>
</dbReference>
<feature type="non-terminal residue" evidence="4">
    <location>
        <position position="271"/>
    </location>
</feature>
<dbReference type="PRINTS" id="PR01415">
    <property type="entry name" value="ANKYRIN"/>
</dbReference>
<dbReference type="SUPFAM" id="SSF48403">
    <property type="entry name" value="Ankyrin repeat"/>
    <property type="match status" value="1"/>
</dbReference>
<name>A0A382XEF8_9ZZZZ</name>
<keyword evidence="1" id="KW-0677">Repeat</keyword>
<gene>
    <name evidence="4" type="ORF">METZ01_LOCUS422073</name>
</gene>
<dbReference type="PANTHER" id="PTHR24173:SF74">
    <property type="entry name" value="ANKYRIN REPEAT DOMAIN-CONTAINING PROTEIN 16"/>
    <property type="match status" value="1"/>
</dbReference>
<protein>
    <submittedName>
        <fullName evidence="4">Uncharacterized protein</fullName>
    </submittedName>
</protein>
<reference evidence="4" key="1">
    <citation type="submission" date="2018-05" db="EMBL/GenBank/DDBJ databases">
        <authorList>
            <person name="Lanie J.A."/>
            <person name="Ng W.-L."/>
            <person name="Kazmierczak K.M."/>
            <person name="Andrzejewski T.M."/>
            <person name="Davidsen T.M."/>
            <person name="Wayne K.J."/>
            <person name="Tettelin H."/>
            <person name="Glass J.I."/>
            <person name="Rusch D."/>
            <person name="Podicherti R."/>
            <person name="Tsui H.-C.T."/>
            <person name="Winkler M.E."/>
        </authorList>
    </citation>
    <scope>NUCLEOTIDE SEQUENCE</scope>
</reference>
<accession>A0A382XEF8</accession>
<feature type="non-terminal residue" evidence="4">
    <location>
        <position position="1"/>
    </location>
</feature>
<feature type="region of interest" description="Disordered" evidence="3">
    <location>
        <begin position="26"/>
        <end position="50"/>
    </location>
</feature>
<dbReference type="PROSITE" id="PS50297">
    <property type="entry name" value="ANK_REP_REGION"/>
    <property type="match status" value="4"/>
</dbReference>
<keyword evidence="2" id="KW-0040">ANK repeat</keyword>
<organism evidence="4">
    <name type="scientific">marine metagenome</name>
    <dbReference type="NCBI Taxonomy" id="408172"/>
    <lineage>
        <taxon>unclassified sequences</taxon>
        <taxon>metagenomes</taxon>
        <taxon>ecological metagenomes</taxon>
    </lineage>
</organism>
<evidence type="ECO:0000256" key="2">
    <source>
        <dbReference type="ARBA" id="ARBA00023043"/>
    </source>
</evidence>
<evidence type="ECO:0000256" key="1">
    <source>
        <dbReference type="ARBA" id="ARBA00022737"/>
    </source>
</evidence>